<name>A0A2G8LI99_STIJA</name>
<evidence type="ECO:0000313" key="3">
    <source>
        <dbReference type="Proteomes" id="UP000230750"/>
    </source>
</evidence>
<organism evidence="2 3">
    <name type="scientific">Stichopus japonicus</name>
    <name type="common">Sea cucumber</name>
    <dbReference type="NCBI Taxonomy" id="307972"/>
    <lineage>
        <taxon>Eukaryota</taxon>
        <taxon>Metazoa</taxon>
        <taxon>Echinodermata</taxon>
        <taxon>Eleutherozoa</taxon>
        <taxon>Echinozoa</taxon>
        <taxon>Holothuroidea</taxon>
        <taxon>Aspidochirotacea</taxon>
        <taxon>Aspidochirotida</taxon>
        <taxon>Stichopodidae</taxon>
        <taxon>Apostichopus</taxon>
    </lineage>
</organism>
<feature type="compositionally biased region" description="Polar residues" evidence="1">
    <location>
        <begin position="183"/>
        <end position="194"/>
    </location>
</feature>
<proteinExistence type="predicted"/>
<feature type="compositionally biased region" description="Pro residues" evidence="1">
    <location>
        <begin position="115"/>
        <end position="166"/>
    </location>
</feature>
<comment type="caution">
    <text evidence="2">The sequence shown here is derived from an EMBL/GenBank/DDBJ whole genome shotgun (WGS) entry which is preliminary data.</text>
</comment>
<evidence type="ECO:0000313" key="2">
    <source>
        <dbReference type="EMBL" id="PIK59983.1"/>
    </source>
</evidence>
<evidence type="ECO:0000256" key="1">
    <source>
        <dbReference type="SAM" id="MobiDB-lite"/>
    </source>
</evidence>
<feature type="region of interest" description="Disordered" evidence="1">
    <location>
        <begin position="1"/>
        <end position="207"/>
    </location>
</feature>
<dbReference type="EMBL" id="MRZV01000068">
    <property type="protein sequence ID" value="PIK59983.1"/>
    <property type="molecule type" value="Genomic_DNA"/>
</dbReference>
<gene>
    <name evidence="2" type="ORF">BSL78_03062</name>
</gene>
<protein>
    <submittedName>
        <fullName evidence="2">Uncharacterized protein</fullName>
    </submittedName>
</protein>
<dbReference type="Proteomes" id="UP000230750">
    <property type="component" value="Unassembled WGS sequence"/>
</dbReference>
<dbReference type="AlphaFoldDB" id="A0A2G8LI99"/>
<sequence>MTQNFYSKQKLTELQGRRKTDASPLIKPSPGRMSSPGNVSEASMLGRDQPSRNSLLDDAPSPPIIGGQRQSPSEMKEGPPSRPLRVSRQGRPPSYHEDFFPPEEMMPPHDGPFGRGPPPDDFGPDRPFPPMDPSMGPPPFRGPPPNWDDGRLPPPGMRGPPPPPSSDPSFNRPTSRGGIPPQAHNQLHQGPRTSSPHDPEGGITDSQVRGDMSFIKLRSQDSTNSSVFPLTFGDLLCYNDLVRLLFFQLNLRKCINLTS</sequence>
<keyword evidence="3" id="KW-1185">Reference proteome</keyword>
<accession>A0A2G8LI99</accession>
<reference evidence="2 3" key="1">
    <citation type="journal article" date="2017" name="PLoS Biol.">
        <title>The sea cucumber genome provides insights into morphological evolution and visceral regeneration.</title>
        <authorList>
            <person name="Zhang X."/>
            <person name="Sun L."/>
            <person name="Yuan J."/>
            <person name="Sun Y."/>
            <person name="Gao Y."/>
            <person name="Zhang L."/>
            <person name="Li S."/>
            <person name="Dai H."/>
            <person name="Hamel J.F."/>
            <person name="Liu C."/>
            <person name="Yu Y."/>
            <person name="Liu S."/>
            <person name="Lin W."/>
            <person name="Guo K."/>
            <person name="Jin S."/>
            <person name="Xu P."/>
            <person name="Storey K.B."/>
            <person name="Huan P."/>
            <person name="Zhang T."/>
            <person name="Zhou Y."/>
            <person name="Zhang J."/>
            <person name="Lin C."/>
            <person name="Li X."/>
            <person name="Xing L."/>
            <person name="Huo D."/>
            <person name="Sun M."/>
            <person name="Wang L."/>
            <person name="Mercier A."/>
            <person name="Li F."/>
            <person name="Yang H."/>
            <person name="Xiang J."/>
        </authorList>
    </citation>
    <scope>NUCLEOTIDE SEQUENCE [LARGE SCALE GENOMIC DNA]</scope>
    <source>
        <strain evidence="2">Shaxun</strain>
        <tissue evidence="2">Muscle</tissue>
    </source>
</reference>